<proteinExistence type="predicted"/>
<evidence type="ECO:0000313" key="2">
    <source>
        <dbReference type="EMBL" id="QUV95252.1"/>
    </source>
</evidence>
<dbReference type="InterPro" id="IPR001646">
    <property type="entry name" value="5peptide_repeat"/>
</dbReference>
<accession>A0ABX8B3Q6</accession>
<dbReference type="SUPFAM" id="SSF141571">
    <property type="entry name" value="Pentapeptide repeat-like"/>
    <property type="match status" value="1"/>
</dbReference>
<name>A0ABX8B3Q6_9BACT</name>
<feature type="region of interest" description="Disordered" evidence="1">
    <location>
        <begin position="29"/>
        <end position="108"/>
    </location>
</feature>
<organism evidence="2 3">
    <name type="scientific">Chloracidobacterium sp. N</name>
    <dbReference type="NCBI Taxonomy" id="2821540"/>
    <lineage>
        <taxon>Bacteria</taxon>
        <taxon>Pseudomonadati</taxon>
        <taxon>Acidobacteriota</taxon>
        <taxon>Terriglobia</taxon>
        <taxon>Terriglobales</taxon>
        <taxon>Acidobacteriaceae</taxon>
        <taxon>Chloracidobacterium</taxon>
        <taxon>Chloracidobacterium aggregatum</taxon>
    </lineage>
</organism>
<protein>
    <submittedName>
        <fullName evidence="2">Pentapeptide repeat-containing protein</fullName>
    </submittedName>
</protein>
<dbReference type="EMBL" id="CP072643">
    <property type="protein sequence ID" value="QUV95252.1"/>
    <property type="molecule type" value="Genomic_DNA"/>
</dbReference>
<dbReference type="Gene3D" id="2.160.20.80">
    <property type="entry name" value="E3 ubiquitin-protein ligase SopA"/>
    <property type="match status" value="1"/>
</dbReference>
<reference evidence="2 3" key="1">
    <citation type="submission" date="2021-03" db="EMBL/GenBank/DDBJ databases">
        <title>Genomic and phenotypic characterization of Chloracidobacterium isolates provides evidence for multiple species.</title>
        <authorList>
            <person name="Saini M.K."/>
            <person name="Costas A.M.G."/>
            <person name="Tank M."/>
            <person name="Bryant D.A."/>
        </authorList>
    </citation>
    <scope>NUCLEOTIDE SEQUENCE [LARGE SCALE GENOMIC DNA]</scope>
    <source>
        <strain evidence="2 3">N</strain>
    </source>
</reference>
<evidence type="ECO:0000313" key="3">
    <source>
        <dbReference type="Proteomes" id="UP000677668"/>
    </source>
</evidence>
<evidence type="ECO:0000256" key="1">
    <source>
        <dbReference type="SAM" id="MobiDB-lite"/>
    </source>
</evidence>
<dbReference type="Pfam" id="PF13576">
    <property type="entry name" value="Pentapeptide_3"/>
    <property type="match status" value="1"/>
</dbReference>
<sequence length="132" mass="13603">MSSRIPGSSRTISTSSLGRKLPVSTGIVTGAPLTGASFTGAPLTGASFTGAPLTGASFTGAPLTGASFTGAPLTGASWGAEAWTDWPLPQPPANNSHPATTHGLHIITVSPERRRLRGLERTPRNMKDVRRT</sequence>
<keyword evidence="3" id="KW-1185">Reference proteome</keyword>
<dbReference type="Proteomes" id="UP000677668">
    <property type="component" value="Chromosome 2"/>
</dbReference>
<dbReference type="RefSeq" id="WP_211423487.1">
    <property type="nucleotide sequence ID" value="NZ_CP072643.1"/>
</dbReference>
<gene>
    <name evidence="2" type="ORF">J8C05_14645</name>
</gene>